<sequence>NITERLADEDYDDIQGMRDKEPLDKPEEGEYEEEGERRPDTPSPGDNSVATSSNLRPHPRGGTRDQVVMTEVSTVRTHRNKRTSSCPPEARRSVISG</sequence>
<feature type="compositionally biased region" description="Basic and acidic residues" evidence="1">
    <location>
        <begin position="15"/>
        <end position="28"/>
    </location>
</feature>
<evidence type="ECO:0000313" key="3">
    <source>
        <dbReference type="Proteomes" id="UP000265520"/>
    </source>
</evidence>
<feature type="compositionally biased region" description="Polar residues" evidence="1">
    <location>
        <begin position="44"/>
        <end position="55"/>
    </location>
</feature>
<protein>
    <submittedName>
        <fullName evidence="2">Uncharacterized protein</fullName>
    </submittedName>
</protein>
<organism evidence="2 3">
    <name type="scientific">Trifolium medium</name>
    <dbReference type="NCBI Taxonomy" id="97028"/>
    <lineage>
        <taxon>Eukaryota</taxon>
        <taxon>Viridiplantae</taxon>
        <taxon>Streptophyta</taxon>
        <taxon>Embryophyta</taxon>
        <taxon>Tracheophyta</taxon>
        <taxon>Spermatophyta</taxon>
        <taxon>Magnoliopsida</taxon>
        <taxon>eudicotyledons</taxon>
        <taxon>Gunneridae</taxon>
        <taxon>Pentapetalae</taxon>
        <taxon>rosids</taxon>
        <taxon>fabids</taxon>
        <taxon>Fabales</taxon>
        <taxon>Fabaceae</taxon>
        <taxon>Papilionoideae</taxon>
        <taxon>50 kb inversion clade</taxon>
        <taxon>NPAAA clade</taxon>
        <taxon>Hologalegina</taxon>
        <taxon>IRL clade</taxon>
        <taxon>Trifolieae</taxon>
        <taxon>Trifolium</taxon>
    </lineage>
</organism>
<evidence type="ECO:0000313" key="2">
    <source>
        <dbReference type="EMBL" id="MCI52523.1"/>
    </source>
</evidence>
<feature type="region of interest" description="Disordered" evidence="1">
    <location>
        <begin position="1"/>
        <end position="97"/>
    </location>
</feature>
<evidence type="ECO:0000256" key="1">
    <source>
        <dbReference type="SAM" id="MobiDB-lite"/>
    </source>
</evidence>
<proteinExistence type="predicted"/>
<name>A0A392SUL2_9FABA</name>
<keyword evidence="3" id="KW-1185">Reference proteome</keyword>
<reference evidence="2 3" key="1">
    <citation type="journal article" date="2018" name="Front. Plant Sci.">
        <title>Red Clover (Trifolium pratense) and Zigzag Clover (T. medium) - A Picture of Genomic Similarities and Differences.</title>
        <authorList>
            <person name="Dluhosova J."/>
            <person name="Istvanek J."/>
            <person name="Nedelnik J."/>
            <person name="Repkova J."/>
        </authorList>
    </citation>
    <scope>NUCLEOTIDE SEQUENCE [LARGE SCALE GENOMIC DNA]</scope>
    <source>
        <strain evidence="3">cv. 10/8</strain>
        <tissue evidence="2">Leaf</tissue>
    </source>
</reference>
<dbReference type="Proteomes" id="UP000265520">
    <property type="component" value="Unassembled WGS sequence"/>
</dbReference>
<accession>A0A392SUL2</accession>
<dbReference type="EMBL" id="LXQA010448518">
    <property type="protein sequence ID" value="MCI52523.1"/>
    <property type="molecule type" value="Genomic_DNA"/>
</dbReference>
<feature type="non-terminal residue" evidence="2">
    <location>
        <position position="1"/>
    </location>
</feature>
<comment type="caution">
    <text evidence="2">The sequence shown here is derived from an EMBL/GenBank/DDBJ whole genome shotgun (WGS) entry which is preliminary data.</text>
</comment>
<feature type="non-terminal residue" evidence="2">
    <location>
        <position position="97"/>
    </location>
</feature>
<dbReference type="AlphaFoldDB" id="A0A392SUL2"/>